<feature type="non-terminal residue" evidence="1">
    <location>
        <position position="130"/>
    </location>
</feature>
<dbReference type="Gene3D" id="3.30.420.10">
    <property type="entry name" value="Ribonuclease H-like superfamily/Ribonuclease H"/>
    <property type="match status" value="1"/>
</dbReference>
<comment type="caution">
    <text evidence="1">The sequence shown here is derived from an EMBL/GenBank/DDBJ whole genome shotgun (WGS) entry which is preliminary data.</text>
</comment>
<dbReference type="AlphaFoldDB" id="A0A836FJU2"/>
<dbReference type="EMBL" id="JAANIA010001439">
    <property type="protein sequence ID" value="KAG5320517.1"/>
    <property type="molecule type" value="Genomic_DNA"/>
</dbReference>
<protein>
    <submittedName>
        <fullName evidence="1">MOS1T transposase</fullName>
    </submittedName>
</protein>
<proteinExistence type="predicted"/>
<name>A0A836FJU2_9HYME</name>
<dbReference type="InterPro" id="IPR052709">
    <property type="entry name" value="Transposase-MT_Hybrid"/>
</dbReference>
<dbReference type="Proteomes" id="UP000668214">
    <property type="component" value="Unassembled WGS sequence"/>
</dbReference>
<accession>A0A836FJU2</accession>
<sequence>MSCSTNEMINSDRYSQQLIRLNQELERNHPFTGKGKCPVKLLHDNARPHVGKSVKETLLALGWEVLPHPAYSPDIAPSDYHLLRSMQNALSGVHFRAFEEVRKWMDNFIASKDEIFFWNSLAARKMAKDQ</sequence>
<dbReference type="InterPro" id="IPR036397">
    <property type="entry name" value="RNaseH_sf"/>
</dbReference>
<organism evidence="1 2">
    <name type="scientific">Pseudoatta argentina</name>
    <dbReference type="NCBI Taxonomy" id="621737"/>
    <lineage>
        <taxon>Eukaryota</taxon>
        <taxon>Metazoa</taxon>
        <taxon>Ecdysozoa</taxon>
        <taxon>Arthropoda</taxon>
        <taxon>Hexapoda</taxon>
        <taxon>Insecta</taxon>
        <taxon>Pterygota</taxon>
        <taxon>Neoptera</taxon>
        <taxon>Endopterygota</taxon>
        <taxon>Hymenoptera</taxon>
        <taxon>Apocrita</taxon>
        <taxon>Aculeata</taxon>
        <taxon>Formicoidea</taxon>
        <taxon>Formicidae</taxon>
        <taxon>Myrmicinae</taxon>
        <taxon>Pseudoatta</taxon>
    </lineage>
</organism>
<reference evidence="1" key="1">
    <citation type="submission" date="2020-02" db="EMBL/GenBank/DDBJ databases">
        <title>Relaxed selection underlies rapid genomic changes in the transitions from sociality to social parasitism in ants.</title>
        <authorList>
            <person name="Bi X."/>
        </authorList>
    </citation>
    <scope>NUCLEOTIDE SEQUENCE</scope>
    <source>
        <strain evidence="1">BGI-DK2014c</strain>
        <tissue evidence="1">Whole body</tissue>
    </source>
</reference>
<dbReference type="PANTHER" id="PTHR46060">
    <property type="entry name" value="MARINER MOS1 TRANSPOSASE-LIKE PROTEIN"/>
    <property type="match status" value="1"/>
</dbReference>
<evidence type="ECO:0000313" key="1">
    <source>
        <dbReference type="EMBL" id="KAG5320517.1"/>
    </source>
</evidence>
<dbReference type="PANTHER" id="PTHR46060:SF1">
    <property type="entry name" value="MARINER MOS1 TRANSPOSASE-LIKE PROTEIN"/>
    <property type="match status" value="1"/>
</dbReference>
<evidence type="ECO:0000313" key="2">
    <source>
        <dbReference type="Proteomes" id="UP000668214"/>
    </source>
</evidence>
<gene>
    <name evidence="1" type="ORF">G6Z78_0013243</name>
</gene>
<feature type="non-terminal residue" evidence="1">
    <location>
        <position position="1"/>
    </location>
</feature>
<dbReference type="GO" id="GO:0003676">
    <property type="term" value="F:nucleic acid binding"/>
    <property type="evidence" value="ECO:0007669"/>
    <property type="project" value="InterPro"/>
</dbReference>
<keyword evidence="2" id="KW-1185">Reference proteome</keyword>